<dbReference type="Gene3D" id="3.30.43.10">
    <property type="entry name" value="Uridine Diphospho-n-acetylenolpyruvylglucosamine Reductase, domain 2"/>
    <property type="match status" value="1"/>
</dbReference>
<dbReference type="OrthoDB" id="5332616at2759"/>
<dbReference type="InterPro" id="IPR016170">
    <property type="entry name" value="Cytok_DH_C_sf"/>
</dbReference>
<keyword evidence="7" id="KW-1185">Reference proteome</keyword>
<dbReference type="PANTHER" id="PTHR11748:SF114">
    <property type="entry name" value="ARYL-ALCOHOL OXIDASE VANILLYL-ALCOHOL OXIDASE (AFU_ORTHOLOGUE AFUA_3G09500)-RELATED"/>
    <property type="match status" value="1"/>
</dbReference>
<keyword evidence="4" id="KW-0560">Oxidoreductase</keyword>
<evidence type="ECO:0000256" key="3">
    <source>
        <dbReference type="ARBA" id="ARBA00022827"/>
    </source>
</evidence>
<dbReference type="Pfam" id="PF02913">
    <property type="entry name" value="FAD-oxidase_C"/>
    <property type="match status" value="1"/>
</dbReference>
<reference evidence="6" key="1">
    <citation type="journal article" date="2018" name="Mol. Biol. Evol.">
        <title>Broad Genomic Sampling Reveals a Smut Pathogenic Ancestry of the Fungal Clade Ustilaginomycotina.</title>
        <authorList>
            <person name="Kijpornyongpan T."/>
            <person name="Mondo S.J."/>
            <person name="Barry K."/>
            <person name="Sandor L."/>
            <person name="Lee J."/>
            <person name="Lipzen A."/>
            <person name="Pangilinan J."/>
            <person name="LaButti K."/>
            <person name="Hainaut M."/>
            <person name="Henrissat B."/>
            <person name="Grigoriev I.V."/>
            <person name="Spatafora J.W."/>
            <person name="Aime M.C."/>
        </authorList>
    </citation>
    <scope>NUCLEOTIDE SEQUENCE [LARGE SCALE GENOMIC DNA]</scope>
    <source>
        <strain evidence="6">MCA 4198</strain>
    </source>
</reference>
<comment type="cofactor">
    <cofactor evidence="1">
        <name>FAD</name>
        <dbReference type="ChEBI" id="CHEBI:57692"/>
    </cofactor>
</comment>
<feature type="domain" description="FAD-binding PCMH-type" evidence="5">
    <location>
        <begin position="110"/>
        <end position="296"/>
    </location>
</feature>
<proteinExistence type="predicted"/>
<evidence type="ECO:0000313" key="7">
    <source>
        <dbReference type="Proteomes" id="UP000245768"/>
    </source>
</evidence>
<evidence type="ECO:0000256" key="2">
    <source>
        <dbReference type="ARBA" id="ARBA00022630"/>
    </source>
</evidence>
<dbReference type="STRING" id="215250.A0A316YPY4"/>
<dbReference type="PROSITE" id="PS51387">
    <property type="entry name" value="FAD_PCMH"/>
    <property type="match status" value="1"/>
</dbReference>
<evidence type="ECO:0000313" key="6">
    <source>
        <dbReference type="EMBL" id="PWN91086.1"/>
    </source>
</evidence>
<dbReference type="Gene3D" id="3.40.462.10">
    <property type="entry name" value="FAD-linked oxidases, C-terminal domain"/>
    <property type="match status" value="1"/>
</dbReference>
<dbReference type="InterPro" id="IPR016169">
    <property type="entry name" value="FAD-bd_PCMH_sub2"/>
</dbReference>
<dbReference type="SUPFAM" id="SSF56176">
    <property type="entry name" value="FAD-binding/transporter-associated domain-like"/>
    <property type="match status" value="1"/>
</dbReference>
<dbReference type="InterPro" id="IPR016164">
    <property type="entry name" value="FAD-linked_Oxase-like_C"/>
</dbReference>
<dbReference type="Gene3D" id="3.30.465.10">
    <property type="match status" value="1"/>
</dbReference>
<dbReference type="InterPro" id="IPR016167">
    <property type="entry name" value="FAD-bd_PCMH_sub1"/>
</dbReference>
<dbReference type="InterPro" id="IPR004113">
    <property type="entry name" value="FAD-bd_oxidored_4_C"/>
</dbReference>
<dbReference type="GO" id="GO:0004458">
    <property type="term" value="F:D-lactate dehydrogenase (cytochrome) activity"/>
    <property type="evidence" value="ECO:0007669"/>
    <property type="project" value="TreeGrafter"/>
</dbReference>
<dbReference type="GO" id="GO:0008720">
    <property type="term" value="F:D-lactate dehydrogenase (NAD+) activity"/>
    <property type="evidence" value="ECO:0007669"/>
    <property type="project" value="TreeGrafter"/>
</dbReference>
<dbReference type="InterPro" id="IPR016166">
    <property type="entry name" value="FAD-bd_PCMH"/>
</dbReference>
<gene>
    <name evidence="6" type="ORF">FA10DRAFT_264978</name>
</gene>
<dbReference type="Proteomes" id="UP000245768">
    <property type="component" value="Unassembled WGS sequence"/>
</dbReference>
<organism evidence="6 7">
    <name type="scientific">Acaromyces ingoldii</name>
    <dbReference type="NCBI Taxonomy" id="215250"/>
    <lineage>
        <taxon>Eukaryota</taxon>
        <taxon>Fungi</taxon>
        <taxon>Dikarya</taxon>
        <taxon>Basidiomycota</taxon>
        <taxon>Ustilaginomycotina</taxon>
        <taxon>Exobasidiomycetes</taxon>
        <taxon>Exobasidiales</taxon>
        <taxon>Cryptobasidiaceae</taxon>
        <taxon>Acaromyces</taxon>
    </lineage>
</organism>
<dbReference type="GO" id="GO:1903457">
    <property type="term" value="P:lactate catabolic process"/>
    <property type="evidence" value="ECO:0007669"/>
    <property type="project" value="TreeGrafter"/>
</dbReference>
<dbReference type="InterPro" id="IPR016171">
    <property type="entry name" value="Vanillyl_alc_oxidase_C-sub2"/>
</dbReference>
<dbReference type="PANTHER" id="PTHR11748">
    <property type="entry name" value="D-LACTATE DEHYDROGENASE"/>
    <property type="match status" value="1"/>
</dbReference>
<evidence type="ECO:0000259" key="5">
    <source>
        <dbReference type="PROSITE" id="PS51387"/>
    </source>
</evidence>
<dbReference type="Pfam" id="PF01565">
    <property type="entry name" value="FAD_binding_4"/>
    <property type="match status" value="1"/>
</dbReference>
<dbReference type="RefSeq" id="XP_025378284.1">
    <property type="nucleotide sequence ID" value="XM_025520867.1"/>
</dbReference>
<sequence length="584" mass="64218">MAPAPTATTLGGEGTTSHRLATTVAGNGAHEGAFKAMVGNKAGVAKNAARYVLAPDVTAEAFEAFIDEAKQAVGADNVHVNLSASIEDHERGDYLHQPRFHDFFPIDELDKYMASAAIQPASVEEVQAIVRAANKHGQPLHTVSIGRNLGYGGSSPRLRGTAILDLKRMNKILEINEKSAYALLEPGVSYFELYEHLQKTGSNLWVDCPDIGWGSVVGNACDRGAGYTPYGDHWMFRSGLEVVLPNGELVRTGMGALPDNDTWQCFPYGFGPYHDGIFSQSNLGIVTKMGIWLMPNPGGYEPFLITVPRKEDLGPMMDIIGQLRVRMVIQNAPTVRHVLLDAACLKSKAQWTGSDTGAPLGEEEIEKIARELNLGYWGFYGALYGPEPVRQGIWQAIWGSFQQISGAKSFFEKDVGPESILHSRAKTLAGIPNLLELDWISWRENGAHNFFSPISAVTGEAAVAQVQLVEEKARKYGFDFMNTLIVGLRELHNINCLVYNRESKEERDRMRACIHELIDEAAAKGWGEYRTHNEFMDHVAGTYNFNNGALAKLNDTLKDALDPNGILAPGKCGVWPKRYRGRNL</sequence>
<name>A0A316YPY4_9BASI</name>
<dbReference type="InterPro" id="IPR006094">
    <property type="entry name" value="Oxid_FAD_bind_N"/>
</dbReference>
<keyword evidence="3" id="KW-0274">FAD</keyword>
<accession>A0A316YPY4</accession>
<dbReference type="InterPro" id="IPR036318">
    <property type="entry name" value="FAD-bd_PCMH-like_sf"/>
</dbReference>
<dbReference type="InParanoid" id="A0A316YPY4"/>
<dbReference type="GO" id="GO:0071949">
    <property type="term" value="F:FAD binding"/>
    <property type="evidence" value="ECO:0007669"/>
    <property type="project" value="InterPro"/>
</dbReference>
<dbReference type="EMBL" id="KZ819635">
    <property type="protein sequence ID" value="PWN91086.1"/>
    <property type="molecule type" value="Genomic_DNA"/>
</dbReference>
<keyword evidence="2" id="KW-0285">Flavoprotein</keyword>
<protein>
    <submittedName>
        <fullName evidence="6">FAD-linked oxidase-like protein</fullName>
    </submittedName>
</protein>
<dbReference type="Gene3D" id="1.10.45.10">
    <property type="entry name" value="Vanillyl-alcohol Oxidase, Chain A, domain 4"/>
    <property type="match status" value="1"/>
</dbReference>
<dbReference type="AlphaFoldDB" id="A0A316YPY4"/>
<dbReference type="GeneID" id="37042783"/>
<evidence type="ECO:0000256" key="1">
    <source>
        <dbReference type="ARBA" id="ARBA00001974"/>
    </source>
</evidence>
<dbReference type="SUPFAM" id="SSF55103">
    <property type="entry name" value="FAD-linked oxidases, C-terminal domain"/>
    <property type="match status" value="1"/>
</dbReference>
<dbReference type="GO" id="GO:0005739">
    <property type="term" value="C:mitochondrion"/>
    <property type="evidence" value="ECO:0007669"/>
    <property type="project" value="TreeGrafter"/>
</dbReference>
<evidence type="ECO:0000256" key="4">
    <source>
        <dbReference type="ARBA" id="ARBA00023002"/>
    </source>
</evidence>